<evidence type="ECO:0000256" key="1">
    <source>
        <dbReference type="SAM" id="MobiDB-lite"/>
    </source>
</evidence>
<evidence type="ECO:0000313" key="3">
    <source>
        <dbReference type="Proteomes" id="UP000789375"/>
    </source>
</evidence>
<comment type="caution">
    <text evidence="2">The sequence shown here is derived from an EMBL/GenBank/DDBJ whole genome shotgun (WGS) entry which is preliminary data.</text>
</comment>
<keyword evidence="3" id="KW-1185">Reference proteome</keyword>
<organism evidence="2 3">
    <name type="scientific">Funneliformis mosseae</name>
    <name type="common">Endomycorrhizal fungus</name>
    <name type="synonym">Glomus mosseae</name>
    <dbReference type="NCBI Taxonomy" id="27381"/>
    <lineage>
        <taxon>Eukaryota</taxon>
        <taxon>Fungi</taxon>
        <taxon>Fungi incertae sedis</taxon>
        <taxon>Mucoromycota</taxon>
        <taxon>Glomeromycotina</taxon>
        <taxon>Glomeromycetes</taxon>
        <taxon>Glomerales</taxon>
        <taxon>Glomeraceae</taxon>
        <taxon>Funneliformis</taxon>
    </lineage>
</organism>
<dbReference type="AlphaFoldDB" id="A0A9N9DRF7"/>
<feature type="compositionally biased region" description="Basic and acidic residues" evidence="1">
    <location>
        <begin position="10"/>
        <end position="30"/>
    </location>
</feature>
<feature type="compositionally biased region" description="Basic residues" evidence="1">
    <location>
        <begin position="31"/>
        <end position="53"/>
    </location>
</feature>
<evidence type="ECO:0000313" key="2">
    <source>
        <dbReference type="EMBL" id="CAG8646104.1"/>
    </source>
</evidence>
<dbReference type="EMBL" id="CAJVPP010004231">
    <property type="protein sequence ID" value="CAG8646104.1"/>
    <property type="molecule type" value="Genomic_DNA"/>
</dbReference>
<sequence>MQSEIVENPGNKRDINENEELKVRGPDKSRGRGCGHCKKDCKGRHRNGNPGKK</sequence>
<accession>A0A9N9DRF7</accession>
<feature type="region of interest" description="Disordered" evidence="1">
    <location>
        <begin position="1"/>
        <end position="53"/>
    </location>
</feature>
<proteinExistence type="predicted"/>
<reference evidence="2" key="1">
    <citation type="submission" date="2021-06" db="EMBL/GenBank/DDBJ databases">
        <authorList>
            <person name="Kallberg Y."/>
            <person name="Tangrot J."/>
            <person name="Rosling A."/>
        </authorList>
    </citation>
    <scope>NUCLEOTIDE SEQUENCE</scope>
    <source>
        <strain evidence="2">87-6 pot B 2015</strain>
    </source>
</reference>
<name>A0A9N9DRF7_FUNMO</name>
<gene>
    <name evidence="2" type="ORF">FMOSSE_LOCUS11238</name>
</gene>
<protein>
    <submittedName>
        <fullName evidence="2">10876_t:CDS:1</fullName>
    </submittedName>
</protein>
<dbReference type="Proteomes" id="UP000789375">
    <property type="component" value="Unassembled WGS sequence"/>
</dbReference>